<reference evidence="1 2" key="1">
    <citation type="journal article" date="2023" name="Science">
        <title>Complex scaffold remodeling in plant triterpene biosynthesis.</title>
        <authorList>
            <person name="De La Pena R."/>
            <person name="Hodgson H."/>
            <person name="Liu J.C."/>
            <person name="Stephenson M.J."/>
            <person name="Martin A.C."/>
            <person name="Owen C."/>
            <person name="Harkess A."/>
            <person name="Leebens-Mack J."/>
            <person name="Jimenez L.E."/>
            <person name="Osbourn A."/>
            <person name="Sattely E.S."/>
        </authorList>
    </citation>
    <scope>NUCLEOTIDE SEQUENCE [LARGE SCALE GENOMIC DNA]</scope>
    <source>
        <strain evidence="2">cv. JPN11</strain>
        <tissue evidence="1">Leaf</tissue>
    </source>
</reference>
<evidence type="ECO:0000313" key="2">
    <source>
        <dbReference type="Proteomes" id="UP001164539"/>
    </source>
</evidence>
<keyword evidence="2" id="KW-1185">Reference proteome</keyword>
<organism evidence="1 2">
    <name type="scientific">Melia azedarach</name>
    <name type="common">Chinaberry tree</name>
    <dbReference type="NCBI Taxonomy" id="155640"/>
    <lineage>
        <taxon>Eukaryota</taxon>
        <taxon>Viridiplantae</taxon>
        <taxon>Streptophyta</taxon>
        <taxon>Embryophyta</taxon>
        <taxon>Tracheophyta</taxon>
        <taxon>Spermatophyta</taxon>
        <taxon>Magnoliopsida</taxon>
        <taxon>eudicotyledons</taxon>
        <taxon>Gunneridae</taxon>
        <taxon>Pentapetalae</taxon>
        <taxon>rosids</taxon>
        <taxon>malvids</taxon>
        <taxon>Sapindales</taxon>
        <taxon>Meliaceae</taxon>
        <taxon>Melia</taxon>
    </lineage>
</organism>
<dbReference type="Proteomes" id="UP001164539">
    <property type="component" value="Chromosome 7"/>
</dbReference>
<protein>
    <submittedName>
        <fullName evidence="1">Calmodulin-binding transcription activator</fullName>
    </submittedName>
</protein>
<comment type="caution">
    <text evidence="1">The sequence shown here is derived from an EMBL/GenBank/DDBJ whole genome shotgun (WGS) entry which is preliminary data.</text>
</comment>
<evidence type="ECO:0000313" key="1">
    <source>
        <dbReference type="EMBL" id="KAJ4715733.1"/>
    </source>
</evidence>
<sequence>MAMEIGKLSQNLQVLTEDWRSCRLRWMNYLRPDIKRGNFSPEEEELIVKLHSLLGDKWTAIAGCLSGRTDNEIKNFWHIHLKKKKLIQMGIDPVTHQKFSQGQTDNNEIKSFNSLGEPKGFPSHQPIQGELQTFEHDALHLSNFPMDQKLYSDSAHNISSTGHHDASVLAAAAIRIQNKFRNWKGRKDFLIIRQQIVKIQAHVKGHQVRKNYKEIVWYLRTLEKFILRWRKTGSSLHGFKSEALTRDGSSTLDTSSNEDDFYLLKDGRKQNEEMLQKVPAIMKSMLQDLEARVPHQGLLNTVNKIQRTKLWKEISKDCAPGVGSQHFHLPFSSTQPDTLGNIPKQVYETLGELSTNSFGERKEFGSLLQNQGELAGMKLYKLVVYIIGINVYTGIKC</sequence>
<proteinExistence type="predicted"/>
<accession>A0ACC1XXQ5</accession>
<name>A0ACC1XXQ5_MELAZ</name>
<gene>
    <name evidence="1" type="ORF">OWV82_014056</name>
</gene>
<dbReference type="EMBL" id="CM051400">
    <property type="protein sequence ID" value="KAJ4715733.1"/>
    <property type="molecule type" value="Genomic_DNA"/>
</dbReference>